<evidence type="ECO:0000256" key="2">
    <source>
        <dbReference type="ARBA" id="ARBA00011738"/>
    </source>
</evidence>
<dbReference type="PANTHER" id="PTHR43643">
    <property type="entry name" value="HISTIDINOL-PHOSPHATE AMINOTRANSFERASE 2"/>
    <property type="match status" value="1"/>
</dbReference>
<evidence type="ECO:0000313" key="9">
    <source>
        <dbReference type="Proteomes" id="UP001499967"/>
    </source>
</evidence>
<name>A0ABN1QNZ4_9PSEU</name>
<keyword evidence="4 6" id="KW-0808">Transferase</keyword>
<dbReference type="Proteomes" id="UP001499967">
    <property type="component" value="Unassembled WGS sequence"/>
</dbReference>
<dbReference type="NCBIfam" id="NF002878">
    <property type="entry name" value="PRK03321.1"/>
    <property type="match status" value="1"/>
</dbReference>
<comment type="cofactor">
    <cofactor evidence="1 6">
        <name>pyridoxal 5'-phosphate</name>
        <dbReference type="ChEBI" id="CHEBI:597326"/>
    </cofactor>
</comment>
<keyword evidence="5 6" id="KW-0663">Pyridoxal phosphate</keyword>
<feature type="domain" description="Aminotransferase class I/classII large" evidence="7">
    <location>
        <begin position="45"/>
        <end position="364"/>
    </location>
</feature>
<dbReference type="InterPro" id="IPR004839">
    <property type="entry name" value="Aminotransferase_I/II_large"/>
</dbReference>
<comment type="caution">
    <text evidence="8">The sequence shown here is derived from an EMBL/GenBank/DDBJ whole genome shotgun (WGS) entry which is preliminary data.</text>
</comment>
<protein>
    <recommendedName>
        <fullName evidence="6">Aromatic amino acid aminotransferase</fullName>
        <shortName evidence="6">ArAT</shortName>
        <ecNumber evidence="6">2.6.1.57</ecNumber>
    </recommendedName>
</protein>
<dbReference type="InterPro" id="IPR050106">
    <property type="entry name" value="HistidinolP_aminotransfase"/>
</dbReference>
<reference evidence="8 9" key="1">
    <citation type="journal article" date="2019" name="Int. J. Syst. Evol. Microbiol.">
        <title>The Global Catalogue of Microorganisms (GCM) 10K type strain sequencing project: providing services to taxonomists for standard genome sequencing and annotation.</title>
        <authorList>
            <consortium name="The Broad Institute Genomics Platform"/>
            <consortium name="The Broad Institute Genome Sequencing Center for Infectious Disease"/>
            <person name="Wu L."/>
            <person name="Ma J."/>
        </authorList>
    </citation>
    <scope>NUCLEOTIDE SEQUENCE [LARGE SCALE GENOMIC DNA]</scope>
    <source>
        <strain evidence="8 9">JCM 11117</strain>
    </source>
</reference>
<evidence type="ECO:0000259" key="7">
    <source>
        <dbReference type="Pfam" id="PF00155"/>
    </source>
</evidence>
<dbReference type="Gene3D" id="3.40.640.10">
    <property type="entry name" value="Type I PLP-dependent aspartate aminotransferase-like (Major domain)"/>
    <property type="match status" value="1"/>
</dbReference>
<evidence type="ECO:0000256" key="4">
    <source>
        <dbReference type="ARBA" id="ARBA00022679"/>
    </source>
</evidence>
<dbReference type="HAMAP" id="MF_01513">
    <property type="entry name" value="Phe_aminotrans_2"/>
    <property type="match status" value="1"/>
</dbReference>
<sequence>MEPGCHGWVKSAAPGTDTVTLMTLIRPDLDTLPAYVPGKTIPGAIKLASNEVSLPPTPHVLEAIAEAAATGNRYPDLAVTGLTARLAQAKGVAAERIAVGCGSVSLCQQLVQATCREPEDEVVFAWRSFEAYPIVTQIGGATIRTVPLDAEFRHDVDALAAAVGPRTRLVFVCSPNNPTGTVVTRAELERLLAAVPRDVLVALDEAYHEYVTEPDTVDGMDLVDAHPNLVVLRTFSKAYRLAALRVGYAIASPEVATALRKVCSPFSVSTVAQAAAIAALDDEEALLAACAGVVEERVRVRDALLDAGFTVPPTQANFVWLALGERTTAFAAHCLDHKVVVRPFHPDGVRVTISSPEENDAFLAAARAFGR</sequence>
<comment type="similarity">
    <text evidence="6">Belongs to the class-II pyridoxal-phosphate-dependent aminotransferase family.</text>
</comment>
<dbReference type="InterPro" id="IPR024892">
    <property type="entry name" value="ArAT"/>
</dbReference>
<gene>
    <name evidence="8" type="primary">hisC</name>
    <name evidence="6" type="synonym">pat</name>
    <name evidence="8" type="ORF">GCM10009559_42910</name>
</gene>
<proteinExistence type="inferred from homology"/>
<keyword evidence="9" id="KW-1185">Reference proteome</keyword>
<evidence type="ECO:0000256" key="5">
    <source>
        <dbReference type="ARBA" id="ARBA00022898"/>
    </source>
</evidence>
<dbReference type="InterPro" id="IPR005861">
    <property type="entry name" value="HisP_aminotrans"/>
</dbReference>
<evidence type="ECO:0000256" key="1">
    <source>
        <dbReference type="ARBA" id="ARBA00001933"/>
    </source>
</evidence>
<dbReference type="InterPro" id="IPR015421">
    <property type="entry name" value="PyrdxlP-dep_Trfase_major"/>
</dbReference>
<dbReference type="Gene3D" id="3.90.1150.10">
    <property type="entry name" value="Aspartate Aminotransferase, domain 1"/>
    <property type="match status" value="1"/>
</dbReference>
<dbReference type="InterPro" id="IPR015422">
    <property type="entry name" value="PyrdxlP-dep_Trfase_small"/>
</dbReference>
<evidence type="ECO:0000313" key="8">
    <source>
        <dbReference type="EMBL" id="GAA0945041.1"/>
    </source>
</evidence>
<comment type="subunit">
    <text evidence="2 6">Homodimer.</text>
</comment>
<comment type="function">
    <text evidence="6">Aminotransferase that catalyzes the conversion of aromatic amino acids and 2-oxoglutarate into corresponding aromatic oxo acids and L-glutamate.</text>
</comment>
<dbReference type="EMBL" id="BAAAHP010000117">
    <property type="protein sequence ID" value="GAA0945041.1"/>
    <property type="molecule type" value="Genomic_DNA"/>
</dbReference>
<organism evidence="8 9">
    <name type="scientific">Pseudonocardia zijingensis</name>
    <dbReference type="NCBI Taxonomy" id="153376"/>
    <lineage>
        <taxon>Bacteria</taxon>
        <taxon>Bacillati</taxon>
        <taxon>Actinomycetota</taxon>
        <taxon>Actinomycetes</taxon>
        <taxon>Pseudonocardiales</taxon>
        <taxon>Pseudonocardiaceae</taxon>
        <taxon>Pseudonocardia</taxon>
    </lineage>
</organism>
<dbReference type="SUPFAM" id="SSF53383">
    <property type="entry name" value="PLP-dependent transferases"/>
    <property type="match status" value="1"/>
</dbReference>
<keyword evidence="3 6" id="KW-0032">Aminotransferase</keyword>
<dbReference type="PANTHER" id="PTHR43643:SF3">
    <property type="entry name" value="HISTIDINOL-PHOSPHATE AMINOTRANSFERASE"/>
    <property type="match status" value="1"/>
</dbReference>
<evidence type="ECO:0000256" key="3">
    <source>
        <dbReference type="ARBA" id="ARBA00022576"/>
    </source>
</evidence>
<accession>A0ABN1QNZ4</accession>
<dbReference type="HAMAP" id="MF_01023">
    <property type="entry name" value="HisC_aminotrans_2"/>
    <property type="match status" value="1"/>
</dbReference>
<dbReference type="InterPro" id="IPR015424">
    <property type="entry name" value="PyrdxlP-dep_Trfase"/>
</dbReference>
<feature type="modified residue" description="N6-(pyridoxal phosphate)lysine" evidence="6">
    <location>
        <position position="237"/>
    </location>
</feature>
<comment type="catalytic activity">
    <reaction evidence="6">
        <text>an aromatic L-alpha-amino acid + 2-oxoglutarate = an aromatic oxo-acid + L-glutamate</text>
        <dbReference type="Rhea" id="RHEA:17533"/>
        <dbReference type="ChEBI" id="CHEBI:16810"/>
        <dbReference type="ChEBI" id="CHEBI:29985"/>
        <dbReference type="ChEBI" id="CHEBI:73309"/>
        <dbReference type="ChEBI" id="CHEBI:84824"/>
        <dbReference type="EC" id="2.6.1.57"/>
    </reaction>
</comment>
<dbReference type="EC" id="2.6.1.57" evidence="6"/>
<evidence type="ECO:0000256" key="6">
    <source>
        <dbReference type="HAMAP-Rule" id="MF_01513"/>
    </source>
</evidence>
<dbReference type="CDD" id="cd00609">
    <property type="entry name" value="AAT_like"/>
    <property type="match status" value="1"/>
</dbReference>
<dbReference type="NCBIfam" id="TIGR01141">
    <property type="entry name" value="hisC"/>
    <property type="match status" value="1"/>
</dbReference>
<dbReference type="Pfam" id="PF00155">
    <property type="entry name" value="Aminotran_1_2"/>
    <property type="match status" value="1"/>
</dbReference>